<proteinExistence type="predicted"/>
<dbReference type="InterPro" id="IPR003959">
    <property type="entry name" value="ATPase_AAA_core"/>
</dbReference>
<protein>
    <recommendedName>
        <fullName evidence="1">ATPase AAA-type core domain-containing protein</fullName>
    </recommendedName>
</protein>
<dbReference type="CDD" id="cd00267">
    <property type="entry name" value="ABC_ATPase"/>
    <property type="match status" value="1"/>
</dbReference>
<dbReference type="InterPro" id="IPR051396">
    <property type="entry name" value="Bact_Antivir_Def_Nuclease"/>
</dbReference>
<dbReference type="Gene3D" id="3.40.50.300">
    <property type="entry name" value="P-loop containing nucleotide triphosphate hydrolases"/>
    <property type="match status" value="1"/>
</dbReference>
<sequence>MLCKVEIDNFKGLKNKIISFNNFSVMVGQNNVGKTTTLQSIIFVQELLKHAIVKSRKEGRQYEVRNIQFSDSDINKIPIAETKSIWFNNQVNRSGSLQIKLYFDNDEKIEVTLFKVTSESNLVNFWGSGKISDETLDIFLNQNYAINIPGLTTIPSAEVYIGEKARQRIINEGNQHQIIRNIIYSLSKKEEDFTYFKEILKEFYTNLEELDVEYDETTDEFVNVQYSLYGSDESFDIINLGTGLLQVIQIFAYTLVFKPKLLLLDEPDVHLHADNKVKLLKNLEKMSEKLNIQIIFTTHSRDILANANKDSIIWVNEEKEIILGAERGRMVQAFIELGALSELEQLRLRPNIAHIMVEDKNSVFWKKLFAHHIGDNWTESILLSSFKGKSSKKFLFLLSEFHTNFFESSRLASITDKDFDTEEVINAFKGEAERYHIKPWILPVHEIENYLITPKVLFSAINSQLNDSEVTEEEVVSIITHAIRETREDNISKYSDYIKGERKLQKEEADELAEKEYDIYFNLSLEEKVAWMRGKPLLKKIRKEVKDTYNVSLSDKTLCESFNAIDLPPDLREIVDWIKR</sequence>
<dbReference type="AlphaFoldDB" id="A0AA86I0Z5"/>
<dbReference type="GO" id="GO:0016887">
    <property type="term" value="F:ATP hydrolysis activity"/>
    <property type="evidence" value="ECO:0007669"/>
    <property type="project" value="InterPro"/>
</dbReference>
<evidence type="ECO:0000313" key="3">
    <source>
        <dbReference type="Proteomes" id="UP000253834"/>
    </source>
</evidence>
<evidence type="ECO:0000313" key="2">
    <source>
        <dbReference type="EMBL" id="AXI29764.1"/>
    </source>
</evidence>
<dbReference type="SUPFAM" id="SSF52540">
    <property type="entry name" value="P-loop containing nucleoside triphosphate hydrolases"/>
    <property type="match status" value="1"/>
</dbReference>
<evidence type="ECO:0000259" key="1">
    <source>
        <dbReference type="Pfam" id="PF13304"/>
    </source>
</evidence>
<reference evidence="2 3" key="1">
    <citation type="submission" date="2017-07" db="EMBL/GenBank/DDBJ databases">
        <title>Isolation and development of strain Bacillus megaterium SR7 for enhanced growth and metabolite production under supercritical carbon dioxide.</title>
        <authorList>
            <person name="Freedman A.J.E."/>
            <person name="Peet K.C."/>
            <person name="Boock J.T."/>
            <person name="Penn K."/>
            <person name="Prather K.L.J."/>
            <person name="Thompson J.R."/>
        </authorList>
    </citation>
    <scope>NUCLEOTIDE SEQUENCE [LARGE SCALE GENOMIC DNA]</scope>
    <source>
        <strain evidence="2 3">SR7</strain>
    </source>
</reference>
<dbReference type="InterPro" id="IPR027417">
    <property type="entry name" value="P-loop_NTPase"/>
</dbReference>
<dbReference type="EMBL" id="CP022674">
    <property type="protein sequence ID" value="AXI29764.1"/>
    <property type="molecule type" value="Genomic_DNA"/>
</dbReference>
<accession>A0AA86I0Z5</accession>
<dbReference type="Proteomes" id="UP000253834">
    <property type="component" value="Chromosome"/>
</dbReference>
<organism evidence="2 3">
    <name type="scientific">Priestia megaterium</name>
    <name type="common">Bacillus megaterium</name>
    <dbReference type="NCBI Taxonomy" id="1404"/>
    <lineage>
        <taxon>Bacteria</taxon>
        <taxon>Bacillati</taxon>
        <taxon>Bacillota</taxon>
        <taxon>Bacilli</taxon>
        <taxon>Bacillales</taxon>
        <taxon>Bacillaceae</taxon>
        <taxon>Priestia</taxon>
    </lineage>
</organism>
<dbReference type="RefSeq" id="WP_114895696.1">
    <property type="nucleotide sequence ID" value="NZ_CP022674.1"/>
</dbReference>
<dbReference type="PANTHER" id="PTHR43581:SF4">
    <property type="entry name" value="ATP_GTP PHOSPHATASE"/>
    <property type="match status" value="1"/>
</dbReference>
<name>A0AA86I0Z5_PRIMG</name>
<gene>
    <name evidence="2" type="ORF">CIB87_12355</name>
</gene>
<dbReference type="GO" id="GO:0005524">
    <property type="term" value="F:ATP binding"/>
    <property type="evidence" value="ECO:0007669"/>
    <property type="project" value="InterPro"/>
</dbReference>
<dbReference type="Pfam" id="PF13304">
    <property type="entry name" value="AAA_21"/>
    <property type="match status" value="1"/>
</dbReference>
<feature type="domain" description="ATPase AAA-type core" evidence="1">
    <location>
        <begin position="23"/>
        <end position="300"/>
    </location>
</feature>
<dbReference type="PANTHER" id="PTHR43581">
    <property type="entry name" value="ATP/GTP PHOSPHATASE"/>
    <property type="match status" value="1"/>
</dbReference>